<feature type="compositionally biased region" description="Pro residues" evidence="1">
    <location>
        <begin position="70"/>
        <end position="80"/>
    </location>
</feature>
<keyword evidence="2" id="KW-1133">Transmembrane helix</keyword>
<dbReference type="GeneID" id="90767700"/>
<dbReference type="Proteomes" id="UP000293719">
    <property type="component" value="Chromosome"/>
</dbReference>
<feature type="region of interest" description="Disordered" evidence="1">
    <location>
        <begin position="1"/>
        <end position="24"/>
    </location>
</feature>
<evidence type="ECO:0000256" key="1">
    <source>
        <dbReference type="SAM" id="MobiDB-lite"/>
    </source>
</evidence>
<keyword evidence="2" id="KW-0472">Membrane</keyword>
<name>A0A4V1A407_9HYPH</name>
<evidence type="ECO:0000313" key="4">
    <source>
        <dbReference type="Proteomes" id="UP000293719"/>
    </source>
</evidence>
<keyword evidence="2" id="KW-0812">Transmembrane</keyword>
<keyword evidence="4" id="KW-1185">Reference proteome</keyword>
<evidence type="ECO:0000313" key="3">
    <source>
        <dbReference type="EMBL" id="QBK30958.1"/>
    </source>
</evidence>
<protein>
    <submittedName>
        <fullName evidence="3">Uncharacterized protein</fullName>
    </submittedName>
</protein>
<organism evidence="3 4">
    <name type="scientific">Roseitalea porphyridii</name>
    <dbReference type="NCBI Taxonomy" id="1852022"/>
    <lineage>
        <taxon>Bacteria</taxon>
        <taxon>Pseudomonadati</taxon>
        <taxon>Pseudomonadota</taxon>
        <taxon>Alphaproteobacteria</taxon>
        <taxon>Hyphomicrobiales</taxon>
        <taxon>Ahrensiaceae</taxon>
        <taxon>Roseitalea</taxon>
    </lineage>
</organism>
<proteinExistence type="predicted"/>
<evidence type="ECO:0000256" key="2">
    <source>
        <dbReference type="SAM" id="Phobius"/>
    </source>
</evidence>
<reference evidence="3 4" key="1">
    <citation type="journal article" date="2017" name="Int. J. Syst. Evol. Microbiol.">
        <title>Roseitalea porphyridii gen. nov., sp. nov., isolated from a red alga, and reclassification of Hoeflea suaedae Chung et al. 2013 as Pseudohoeflea suaedae gen. nov., comb. nov.</title>
        <authorList>
            <person name="Hyeon J.W."/>
            <person name="Jeong S.E."/>
            <person name="Baek K."/>
            <person name="Jeon C.O."/>
        </authorList>
    </citation>
    <scope>NUCLEOTIDE SEQUENCE [LARGE SCALE GENOMIC DNA]</scope>
    <source>
        <strain evidence="3 4">MA7-20</strain>
    </source>
</reference>
<dbReference type="AlphaFoldDB" id="A0A4V1A407"/>
<gene>
    <name evidence="3" type="ORF">E0E05_10360</name>
</gene>
<sequence length="80" mass="8444">MTDERDYYSTHRAPGRGESSSSGMRWGGLALIALVLLMAVFFVFGSNAPENGTEAPDLAPPAAETTEPAPVEPEPVAPIE</sequence>
<dbReference type="EMBL" id="CP036532">
    <property type="protein sequence ID" value="QBK30958.1"/>
    <property type="molecule type" value="Genomic_DNA"/>
</dbReference>
<dbReference type="KEGG" id="rpod:E0E05_10360"/>
<feature type="compositionally biased region" description="Low complexity" evidence="1">
    <location>
        <begin position="53"/>
        <end position="69"/>
    </location>
</feature>
<feature type="region of interest" description="Disordered" evidence="1">
    <location>
        <begin position="50"/>
        <end position="80"/>
    </location>
</feature>
<dbReference type="RefSeq" id="WP_131616637.1">
    <property type="nucleotide sequence ID" value="NZ_CP036532.1"/>
</dbReference>
<feature type="transmembrane region" description="Helical" evidence="2">
    <location>
        <begin position="26"/>
        <end position="44"/>
    </location>
</feature>
<accession>A0A4V1A407</accession>